<feature type="compositionally biased region" description="Basic and acidic residues" evidence="12">
    <location>
        <begin position="381"/>
        <end position="396"/>
    </location>
</feature>
<evidence type="ECO:0000256" key="1">
    <source>
        <dbReference type="ARBA" id="ARBA00001973"/>
    </source>
</evidence>
<comment type="caution">
    <text evidence="15">The sequence shown here is derived from an EMBL/GenBank/DDBJ whole genome shotgun (WGS) entry which is preliminary data.</text>
</comment>
<accession>A0A179FUZ4</accession>
<gene>
    <name evidence="15" type="ORF">VFPPC_05087</name>
</gene>
<dbReference type="STRING" id="1380566.A0A179FUZ4"/>
<feature type="compositionally biased region" description="Low complexity" evidence="12">
    <location>
        <begin position="363"/>
        <end position="380"/>
    </location>
</feature>
<evidence type="ECO:0000313" key="15">
    <source>
        <dbReference type="EMBL" id="OAQ68931.1"/>
    </source>
</evidence>
<sequence>MKFGLLTLASVASAHTLFSTLFINGKNQGDGTCVRMPRGGSGATAPIYPIDGADMACGRDGNKPVEFTCPVPHKATLTVQFRIYSDGSRQGAIAPGHLGPCAVYLKKVDDMYANNSAAGPGWFKIWEDGLDTASGKWCVDRLIASKGLLSVNLPTGLPAGYYLVRPEILALHNAVDGDPQFYVGCAQIYVQQGPDGPLNIPDGQSVSIPGYVSADTPGVKFNIYKKPLPKYTIPGPKVFIPQGKPSSSSTAKQAQGGVPADCILKNANWCAKQVPNFSTEDGCWAAVKNCYNQSKTCWSSAPPTGRANCKTWQDYCKKLESGCDSGQTKGPAEFKGKEIMAEVPGPIPKPWNDVFEGGKGNGSKSTVAVVTTTSTSTPVAKETDKEYSGGRSGGERRHVHRHQRQ</sequence>
<dbReference type="EC" id="1.14.99.56" evidence="11"/>
<dbReference type="Pfam" id="PF03443">
    <property type="entry name" value="AA9"/>
    <property type="match status" value="1"/>
</dbReference>
<dbReference type="InterPro" id="IPR049892">
    <property type="entry name" value="AA9"/>
</dbReference>
<organism evidence="15 16">
    <name type="scientific">Pochonia chlamydosporia 170</name>
    <dbReference type="NCBI Taxonomy" id="1380566"/>
    <lineage>
        <taxon>Eukaryota</taxon>
        <taxon>Fungi</taxon>
        <taxon>Dikarya</taxon>
        <taxon>Ascomycota</taxon>
        <taxon>Pezizomycotina</taxon>
        <taxon>Sordariomycetes</taxon>
        <taxon>Hypocreomycetidae</taxon>
        <taxon>Hypocreales</taxon>
        <taxon>Clavicipitaceae</taxon>
        <taxon>Pochonia</taxon>
    </lineage>
</organism>
<evidence type="ECO:0000256" key="7">
    <source>
        <dbReference type="ARBA" id="ARBA00023277"/>
    </source>
</evidence>
<evidence type="ECO:0000313" key="16">
    <source>
        <dbReference type="Proteomes" id="UP000078397"/>
    </source>
</evidence>
<dbReference type="Gene3D" id="2.70.50.70">
    <property type="match status" value="1"/>
</dbReference>
<evidence type="ECO:0000256" key="12">
    <source>
        <dbReference type="SAM" id="MobiDB-lite"/>
    </source>
</evidence>
<keyword evidence="16" id="KW-1185">Reference proteome</keyword>
<keyword evidence="6" id="KW-1015">Disulfide bond</keyword>
<dbReference type="GeneID" id="28848327"/>
<name>A0A179FUZ4_METCM</name>
<evidence type="ECO:0000256" key="5">
    <source>
        <dbReference type="ARBA" id="ARBA00023001"/>
    </source>
</evidence>
<dbReference type="PANTHER" id="PTHR33353">
    <property type="entry name" value="PUTATIVE (AFU_ORTHOLOGUE AFUA_1G12560)-RELATED"/>
    <property type="match status" value="1"/>
</dbReference>
<evidence type="ECO:0000256" key="2">
    <source>
        <dbReference type="ARBA" id="ARBA00004613"/>
    </source>
</evidence>
<comment type="cofactor">
    <cofactor evidence="1">
        <name>Cu(2+)</name>
        <dbReference type="ChEBI" id="CHEBI:29036"/>
    </cofactor>
</comment>
<evidence type="ECO:0000256" key="4">
    <source>
        <dbReference type="ARBA" id="ARBA00022729"/>
    </source>
</evidence>
<keyword evidence="3" id="KW-0964">Secreted</keyword>
<keyword evidence="5" id="KW-0136">Cellulose degradation</keyword>
<feature type="region of interest" description="Disordered" evidence="12">
    <location>
        <begin position="346"/>
        <end position="405"/>
    </location>
</feature>
<comment type="similarity">
    <text evidence="9">Belongs to the polysaccharide monooxygenase AA9 family.</text>
</comment>
<evidence type="ECO:0000256" key="3">
    <source>
        <dbReference type="ARBA" id="ARBA00022525"/>
    </source>
</evidence>
<dbReference type="InterPro" id="IPR005103">
    <property type="entry name" value="AA9_LPMO"/>
</dbReference>
<feature type="chain" id="PRO_5008102039" description="lytic cellulose monooxygenase (C4-dehydrogenating)" evidence="13">
    <location>
        <begin position="17"/>
        <end position="405"/>
    </location>
</feature>
<dbReference type="CDD" id="cd21175">
    <property type="entry name" value="LPMO_AA9"/>
    <property type="match status" value="1"/>
</dbReference>
<dbReference type="GO" id="GO:0005576">
    <property type="term" value="C:extracellular region"/>
    <property type="evidence" value="ECO:0007669"/>
    <property type="project" value="UniProtKB-SubCell"/>
</dbReference>
<evidence type="ECO:0000256" key="10">
    <source>
        <dbReference type="ARBA" id="ARBA00045077"/>
    </source>
</evidence>
<reference evidence="15 16" key="1">
    <citation type="journal article" date="2016" name="PLoS Pathog.">
        <title>Biosynthesis of antibiotic leucinostatins in bio-control fungus Purpureocillium lilacinum and their inhibition on phytophthora revealed by genome mining.</title>
        <authorList>
            <person name="Wang G."/>
            <person name="Liu Z."/>
            <person name="Lin R."/>
            <person name="Li E."/>
            <person name="Mao Z."/>
            <person name="Ling J."/>
            <person name="Yang Y."/>
            <person name="Yin W.B."/>
            <person name="Xie B."/>
        </authorList>
    </citation>
    <scope>NUCLEOTIDE SEQUENCE [LARGE SCALE GENOMIC DNA]</scope>
    <source>
        <strain evidence="15">170</strain>
    </source>
</reference>
<proteinExistence type="inferred from homology"/>
<dbReference type="AlphaFoldDB" id="A0A179FUZ4"/>
<keyword evidence="8" id="KW-0624">Polysaccharide degradation</keyword>
<dbReference type="EMBL" id="LSBJ02000003">
    <property type="protein sequence ID" value="OAQ68931.1"/>
    <property type="molecule type" value="Genomic_DNA"/>
</dbReference>
<evidence type="ECO:0000256" key="8">
    <source>
        <dbReference type="ARBA" id="ARBA00023326"/>
    </source>
</evidence>
<dbReference type="OrthoDB" id="5985073at2759"/>
<comment type="subcellular location">
    <subcellularLocation>
        <location evidence="2">Secreted</location>
    </subcellularLocation>
</comment>
<keyword evidence="4 13" id="KW-0732">Signal</keyword>
<evidence type="ECO:0000256" key="11">
    <source>
        <dbReference type="ARBA" id="ARBA00047174"/>
    </source>
</evidence>
<dbReference type="KEGG" id="pchm:VFPPC_05087"/>
<dbReference type="PANTHER" id="PTHR33353:SF32">
    <property type="entry name" value="ENDO-BETA-1,4-GLUCANASE D"/>
    <property type="match status" value="1"/>
</dbReference>
<feature type="signal peptide" evidence="13">
    <location>
        <begin position="1"/>
        <end position="16"/>
    </location>
</feature>
<dbReference type="Proteomes" id="UP000078397">
    <property type="component" value="Unassembled WGS sequence"/>
</dbReference>
<evidence type="ECO:0000259" key="14">
    <source>
        <dbReference type="Pfam" id="PF03443"/>
    </source>
</evidence>
<protein>
    <recommendedName>
        <fullName evidence="11">lytic cellulose monooxygenase (C4-dehydrogenating)</fullName>
        <ecNumber evidence="11">1.14.99.56</ecNumber>
    </recommendedName>
</protein>
<feature type="domain" description="Auxiliary Activity family 9 catalytic" evidence="14">
    <location>
        <begin position="15"/>
        <end position="227"/>
    </location>
</feature>
<evidence type="ECO:0000256" key="6">
    <source>
        <dbReference type="ARBA" id="ARBA00023157"/>
    </source>
</evidence>
<evidence type="ECO:0000256" key="13">
    <source>
        <dbReference type="SAM" id="SignalP"/>
    </source>
</evidence>
<keyword evidence="7" id="KW-0119">Carbohydrate metabolism</keyword>
<dbReference type="GO" id="GO:0030245">
    <property type="term" value="P:cellulose catabolic process"/>
    <property type="evidence" value="ECO:0007669"/>
    <property type="project" value="UniProtKB-KW"/>
</dbReference>
<dbReference type="RefSeq" id="XP_018145781.1">
    <property type="nucleotide sequence ID" value="XM_018284333.1"/>
</dbReference>
<evidence type="ECO:0000256" key="9">
    <source>
        <dbReference type="ARBA" id="ARBA00044502"/>
    </source>
</evidence>
<comment type="catalytic activity">
    <reaction evidence="10">
        <text>[(1-&gt;4)-beta-D-glucosyl]n+m + reduced acceptor + O2 = 4-dehydro-beta-D-glucosyl-[(1-&gt;4)-beta-D-glucosyl]n-1 + [(1-&gt;4)-beta-D-glucosyl]m + acceptor + H2O.</text>
        <dbReference type="EC" id="1.14.99.56"/>
    </reaction>
</comment>